<gene>
    <name evidence="1" type="ORF">PENTCL1PPCAC_14906</name>
</gene>
<accession>A0AAV5TB10</accession>
<evidence type="ECO:0000313" key="1">
    <source>
        <dbReference type="EMBL" id="GMS92731.1"/>
    </source>
</evidence>
<comment type="caution">
    <text evidence="1">The sequence shown here is derived from an EMBL/GenBank/DDBJ whole genome shotgun (WGS) entry which is preliminary data.</text>
</comment>
<keyword evidence="2" id="KW-1185">Reference proteome</keyword>
<evidence type="ECO:0000313" key="2">
    <source>
        <dbReference type="Proteomes" id="UP001432027"/>
    </source>
</evidence>
<dbReference type="AlphaFoldDB" id="A0AAV5TB10"/>
<organism evidence="1 2">
    <name type="scientific">Pristionchus entomophagus</name>
    <dbReference type="NCBI Taxonomy" id="358040"/>
    <lineage>
        <taxon>Eukaryota</taxon>
        <taxon>Metazoa</taxon>
        <taxon>Ecdysozoa</taxon>
        <taxon>Nematoda</taxon>
        <taxon>Chromadorea</taxon>
        <taxon>Rhabditida</taxon>
        <taxon>Rhabditina</taxon>
        <taxon>Diplogasteromorpha</taxon>
        <taxon>Diplogasteroidea</taxon>
        <taxon>Neodiplogasteridae</taxon>
        <taxon>Pristionchus</taxon>
    </lineage>
</organism>
<dbReference type="Proteomes" id="UP001432027">
    <property type="component" value="Unassembled WGS sequence"/>
</dbReference>
<feature type="non-terminal residue" evidence="1">
    <location>
        <position position="1"/>
    </location>
</feature>
<proteinExistence type="predicted"/>
<sequence length="87" mass="9786">DSKTTCRKCRFDRFCYVLATCSDEAPLVCSCYVMPRSGFVPAEPSPFLDHETCFDGDVACQQTHTLNRMKIAYGVLCMMRKNGEMGT</sequence>
<feature type="non-terminal residue" evidence="1">
    <location>
        <position position="87"/>
    </location>
</feature>
<reference evidence="1" key="1">
    <citation type="submission" date="2023-10" db="EMBL/GenBank/DDBJ databases">
        <title>Genome assembly of Pristionchus species.</title>
        <authorList>
            <person name="Yoshida K."/>
            <person name="Sommer R.J."/>
        </authorList>
    </citation>
    <scope>NUCLEOTIDE SEQUENCE</scope>
    <source>
        <strain evidence="1">RS0144</strain>
    </source>
</reference>
<name>A0AAV5TB10_9BILA</name>
<dbReference type="EMBL" id="BTSX01000004">
    <property type="protein sequence ID" value="GMS92731.1"/>
    <property type="molecule type" value="Genomic_DNA"/>
</dbReference>
<protein>
    <submittedName>
        <fullName evidence="1">Uncharacterized protein</fullName>
    </submittedName>
</protein>